<gene>
    <name evidence="2" type="ORF">DM484_24060</name>
</gene>
<dbReference type="InterPro" id="IPR037026">
    <property type="entry name" value="Vgr_OB-fold_dom_sf"/>
</dbReference>
<reference evidence="2 3" key="1">
    <citation type="journal article" date="2018" name="Aquat. Microb. Ecol.">
        <title>Gammaproteobacterial methanotrophs dominate.</title>
        <authorList>
            <person name="Rissanen A.J."/>
            <person name="Saarenheimo J."/>
            <person name="Tiirola M."/>
            <person name="Peura S."/>
            <person name="Aalto S.L."/>
            <person name="Karvinen A."/>
            <person name="Nykanen H."/>
        </authorList>
    </citation>
    <scope>NUCLEOTIDE SEQUENCE [LARGE SCALE GENOMIC DNA]</scope>
    <source>
        <strain evidence="2">AMbin10</strain>
    </source>
</reference>
<proteinExistence type="predicted"/>
<evidence type="ECO:0000313" key="2">
    <source>
        <dbReference type="EMBL" id="PZN72752.1"/>
    </source>
</evidence>
<evidence type="ECO:0000259" key="1">
    <source>
        <dbReference type="Pfam" id="PF04717"/>
    </source>
</evidence>
<dbReference type="SUPFAM" id="SSF69255">
    <property type="entry name" value="gp5 N-terminal domain-like"/>
    <property type="match status" value="1"/>
</dbReference>
<organism evidence="2 3">
    <name type="scientific">Candidatus Methylumidiphilus alinenensis</name>
    <dbReference type="NCBI Taxonomy" id="2202197"/>
    <lineage>
        <taxon>Bacteria</taxon>
        <taxon>Pseudomonadati</taxon>
        <taxon>Pseudomonadota</taxon>
        <taxon>Gammaproteobacteria</taxon>
        <taxon>Methylococcales</taxon>
        <taxon>Candidatus Methylumidiphilus</taxon>
    </lineage>
</organism>
<dbReference type="Pfam" id="PF04717">
    <property type="entry name" value="Phage_base_V"/>
    <property type="match status" value="1"/>
</dbReference>
<comment type="caution">
    <text evidence="2">The sequence shown here is derived from an EMBL/GenBank/DDBJ whole genome shotgun (WGS) entry which is preliminary data.</text>
</comment>
<evidence type="ECO:0000313" key="3">
    <source>
        <dbReference type="Proteomes" id="UP000249396"/>
    </source>
</evidence>
<protein>
    <recommendedName>
        <fullName evidence="1">Gp5/Type VI secretion system Vgr protein OB-fold domain-containing protein</fullName>
    </recommendedName>
</protein>
<feature type="domain" description="Gp5/Type VI secretion system Vgr protein OB-fold" evidence="1">
    <location>
        <begin position="59"/>
        <end position="96"/>
    </location>
</feature>
<dbReference type="InterPro" id="IPR006531">
    <property type="entry name" value="Gp5/Vgr_OB"/>
</dbReference>
<accession>A0A2W4QKW6</accession>
<sequence length="212" mass="22692">MNDPVAIIRAIIKEELRSLRLGDIAVVTSVFPHAGDSDTHNYECNVKLREGELELRKVPIATPHIGLASAPTVGDLVLLSYVGGDPNRAIVIGRLYSDEKRPPLHEENEWRVEAPLQGKTSLAIDKDGALVLTAGKTVVTVRQDDSVEILGEQDLNIEVKGNVSLKCKDCKVDASGDVELGSGGAGVVTEDTHKCYFTGKALVGSKKVKAKG</sequence>
<name>A0A2W4QKW6_9GAMM</name>
<dbReference type="AlphaFoldDB" id="A0A2W4QKW6"/>
<dbReference type="Gene3D" id="2.40.50.230">
    <property type="entry name" value="Gp5 N-terminal domain"/>
    <property type="match status" value="1"/>
</dbReference>
<dbReference type="EMBL" id="QJPH01000475">
    <property type="protein sequence ID" value="PZN72752.1"/>
    <property type="molecule type" value="Genomic_DNA"/>
</dbReference>
<dbReference type="Proteomes" id="UP000249396">
    <property type="component" value="Unassembled WGS sequence"/>
</dbReference>